<sequence length="191" mass="21917">MQLEHALQCAYFAEQSGHSNDVILACLFHDIGHFASEYQHLQMADLGTVNHEWIGAKLVYDWGFSKKVALLIGNHVDAKRYLAAKKEKYFAQLSAASKKTLDYQGGPMSNQEMVLFEKHSFFKEILQVRINDEKGKETDLTVPNLTHYLPKIRDHLSLNNGDKDIHIPVLRCNIDETWVNQFKAALEKQEM</sequence>
<dbReference type="RefSeq" id="WP_232058706.1">
    <property type="nucleotide sequence ID" value="NZ_LR699116.1"/>
</dbReference>
<evidence type="ECO:0000313" key="2">
    <source>
        <dbReference type="EMBL" id="RDI36320.1"/>
    </source>
</evidence>
<gene>
    <name evidence="2" type="ORF">C8D86_1602</name>
</gene>
<dbReference type="GO" id="GO:0016787">
    <property type="term" value="F:hydrolase activity"/>
    <property type="evidence" value="ECO:0007669"/>
    <property type="project" value="UniProtKB-KW"/>
</dbReference>
<dbReference type="Proteomes" id="UP000254720">
    <property type="component" value="Unassembled WGS sequence"/>
</dbReference>
<proteinExistence type="predicted"/>
<dbReference type="PANTHER" id="PTHR40202">
    <property type="match status" value="1"/>
</dbReference>
<name>A0A370FZE4_9COXI</name>
<dbReference type="InterPro" id="IPR052567">
    <property type="entry name" value="OP_Dioxygenase"/>
</dbReference>
<feature type="domain" description="HD" evidence="1">
    <location>
        <begin position="3"/>
        <end position="80"/>
    </location>
</feature>
<dbReference type="PANTHER" id="PTHR40202:SF1">
    <property type="entry name" value="HD DOMAIN-CONTAINING PROTEIN"/>
    <property type="match status" value="1"/>
</dbReference>
<keyword evidence="3" id="KW-1185">Reference proteome</keyword>
<evidence type="ECO:0000313" key="3">
    <source>
        <dbReference type="Proteomes" id="UP000254720"/>
    </source>
</evidence>
<organism evidence="2 3">
    <name type="scientific">Aquicella lusitana</name>
    <dbReference type="NCBI Taxonomy" id="254246"/>
    <lineage>
        <taxon>Bacteria</taxon>
        <taxon>Pseudomonadati</taxon>
        <taxon>Pseudomonadota</taxon>
        <taxon>Gammaproteobacteria</taxon>
        <taxon>Legionellales</taxon>
        <taxon>Coxiellaceae</taxon>
        <taxon>Aquicella</taxon>
    </lineage>
</organism>
<comment type="caution">
    <text evidence="2">The sequence shown here is derived from an EMBL/GenBank/DDBJ whole genome shotgun (WGS) entry which is preliminary data.</text>
</comment>
<protein>
    <submittedName>
        <fullName evidence="2">Putative HD phosphohydrolase</fullName>
    </submittedName>
</protein>
<accession>A0A370FZE4</accession>
<dbReference type="AlphaFoldDB" id="A0A370FZE4"/>
<dbReference type="Pfam" id="PF01966">
    <property type="entry name" value="HD"/>
    <property type="match status" value="1"/>
</dbReference>
<dbReference type="InterPro" id="IPR006674">
    <property type="entry name" value="HD_domain"/>
</dbReference>
<keyword evidence="2" id="KW-0378">Hydrolase</keyword>
<dbReference type="EMBL" id="QQAX01000060">
    <property type="protein sequence ID" value="RDI36320.1"/>
    <property type="molecule type" value="Genomic_DNA"/>
</dbReference>
<evidence type="ECO:0000259" key="1">
    <source>
        <dbReference type="Pfam" id="PF01966"/>
    </source>
</evidence>
<dbReference type="Gene3D" id="1.10.3210.10">
    <property type="entry name" value="Hypothetical protein af1432"/>
    <property type="match status" value="1"/>
</dbReference>
<dbReference type="SUPFAM" id="SSF109604">
    <property type="entry name" value="HD-domain/PDEase-like"/>
    <property type="match status" value="1"/>
</dbReference>
<reference evidence="2 3" key="1">
    <citation type="submission" date="2018-07" db="EMBL/GenBank/DDBJ databases">
        <title>Genomic Encyclopedia of Type Strains, Phase IV (KMG-IV): sequencing the most valuable type-strain genomes for metagenomic binning, comparative biology and taxonomic classification.</title>
        <authorList>
            <person name="Goeker M."/>
        </authorList>
    </citation>
    <scope>NUCLEOTIDE SEQUENCE [LARGE SCALE GENOMIC DNA]</scope>
    <source>
        <strain evidence="2 3">DSM 16500</strain>
    </source>
</reference>